<dbReference type="EMBL" id="CP049916">
    <property type="protein sequence ID" value="QIO08270.1"/>
    <property type="molecule type" value="Genomic_DNA"/>
</dbReference>
<dbReference type="RefSeq" id="WP_166322857.1">
    <property type="nucleotide sequence ID" value="NZ_CP049916.1"/>
</dbReference>
<evidence type="ECO:0000313" key="3">
    <source>
        <dbReference type="Proteomes" id="UP000501939"/>
    </source>
</evidence>
<evidence type="ECO:0008006" key="4">
    <source>
        <dbReference type="Google" id="ProtNLM"/>
    </source>
</evidence>
<sequence length="116" mass="12975">MKSLLFAGIFLILTGCSLGTSQQVEMAEQLLTQFECNNIDNEQLTHNPITGFHQRSLAISKEKAASYIESFKEGDSPSEMPLEEMVEQEYVTFKSACQFLGGVTRELQNPAQQHQS</sequence>
<feature type="chain" id="PRO_5026116731" description="Lipoprotein" evidence="1">
    <location>
        <begin position="27"/>
        <end position="116"/>
    </location>
</feature>
<keyword evidence="1" id="KW-0732">Signal</keyword>
<evidence type="ECO:0000313" key="2">
    <source>
        <dbReference type="EMBL" id="QIO08270.1"/>
    </source>
</evidence>
<accession>A0A6G8S2E7</accession>
<name>A0A6G8S2E7_9GAMM</name>
<proteinExistence type="predicted"/>
<dbReference type="KEGG" id="alj:G8D99_04030"/>
<gene>
    <name evidence="2" type="ORF">G8D99_04030</name>
</gene>
<reference evidence="2 3" key="1">
    <citation type="submission" date="2020-03" db="EMBL/GenBank/DDBJ databases">
        <authorList>
            <person name="Zhu W."/>
        </authorList>
    </citation>
    <scope>NUCLEOTIDE SEQUENCE [LARGE SCALE GENOMIC DNA]</scope>
    <source>
        <strain evidence="2 3">185</strain>
    </source>
</reference>
<dbReference type="AlphaFoldDB" id="A0A6G8S2E7"/>
<feature type="signal peptide" evidence="1">
    <location>
        <begin position="1"/>
        <end position="26"/>
    </location>
</feature>
<protein>
    <recommendedName>
        <fullName evidence="4">Lipoprotein</fullName>
    </recommendedName>
</protein>
<organism evidence="2 3">
    <name type="scientific">Acinetobacter lanii</name>
    <dbReference type="NCBI Taxonomy" id="2715163"/>
    <lineage>
        <taxon>Bacteria</taxon>
        <taxon>Pseudomonadati</taxon>
        <taxon>Pseudomonadota</taxon>
        <taxon>Gammaproteobacteria</taxon>
        <taxon>Moraxellales</taxon>
        <taxon>Moraxellaceae</taxon>
        <taxon>Acinetobacter</taxon>
    </lineage>
</organism>
<dbReference type="PROSITE" id="PS51257">
    <property type="entry name" value="PROKAR_LIPOPROTEIN"/>
    <property type="match status" value="1"/>
</dbReference>
<evidence type="ECO:0000256" key="1">
    <source>
        <dbReference type="SAM" id="SignalP"/>
    </source>
</evidence>
<keyword evidence="3" id="KW-1185">Reference proteome</keyword>
<dbReference type="Proteomes" id="UP000501939">
    <property type="component" value="Chromosome"/>
</dbReference>